<dbReference type="EMBL" id="CM042014">
    <property type="protein sequence ID" value="KAI3722430.1"/>
    <property type="molecule type" value="Genomic_DNA"/>
</dbReference>
<evidence type="ECO:0000313" key="1">
    <source>
        <dbReference type="EMBL" id="KAI3722430.1"/>
    </source>
</evidence>
<sequence length="584" mass="66933">MVISGCRLQFSRFEGESTASEMATKVQSKTYFPGSMLDLNNGFSNGMWDLYHDDRSEKSQCYNSFMMIQAMDGYSGYAKEQMRQTMLKQDSIFRHQLEELHRLYKRQRDLMNELTMKEHSNFSMSLKDYRPPYSNSITNQRRVIDLELPADVYEDNEGKQQPAQIVHKLADLNEPIQMEEPPFSSTNSNSGLWYLSKTREMESKEPVDQLPRKRTIFGVELCEKSQTPSFDSSQNLEKKLPPWLTVNPNLCNEQTKVKETTIYQMNLDSLQHHSHQFFKKADMAKAGDDPNFQIDNCKGITKILGVPIVDAVNNTKDSVKENGKSNLRHHIDLNLSFDEEEGPTGPTSTPCIPEAVVKIASMEIDLEADPPLTKVDSPSDDEDLVKLAAEAIMSMSSSDPPPDTLLRWFAEVIELKNMENDEKEFIIPEGMDYFEYMTLKIQETKEEYKSYNKPIEEDESLLRKRTTRKGQGKRGRQRKDFQRDVLPGIISLSRREVTEDIQTFEEAFTGIGVSWQSKRKVTGKNGRGRRRSVASDSPPPPEEGVCREVAMEEKSLSGWGKRTRRLPRQRCQNGGNHQSLALKC</sequence>
<reference evidence="1 2" key="2">
    <citation type="journal article" date="2022" name="Mol. Ecol. Resour.">
        <title>The genomes of chicory, endive, great burdock and yacon provide insights into Asteraceae paleo-polyploidization history and plant inulin production.</title>
        <authorList>
            <person name="Fan W."/>
            <person name="Wang S."/>
            <person name="Wang H."/>
            <person name="Wang A."/>
            <person name="Jiang F."/>
            <person name="Liu H."/>
            <person name="Zhao H."/>
            <person name="Xu D."/>
            <person name="Zhang Y."/>
        </authorList>
    </citation>
    <scope>NUCLEOTIDE SEQUENCE [LARGE SCALE GENOMIC DNA]</scope>
    <source>
        <strain evidence="2">cv. Punajuju</strain>
        <tissue evidence="1">Leaves</tissue>
    </source>
</reference>
<dbReference type="Proteomes" id="UP001055811">
    <property type="component" value="Linkage Group LG06"/>
</dbReference>
<accession>A0ACB9BK78</accession>
<gene>
    <name evidence="1" type="ORF">L2E82_33468</name>
</gene>
<keyword evidence="2" id="KW-1185">Reference proteome</keyword>
<evidence type="ECO:0000313" key="2">
    <source>
        <dbReference type="Proteomes" id="UP001055811"/>
    </source>
</evidence>
<protein>
    <submittedName>
        <fullName evidence="1">Uncharacterized protein</fullName>
    </submittedName>
</protein>
<reference evidence="2" key="1">
    <citation type="journal article" date="2022" name="Mol. Ecol. Resour.">
        <title>The genomes of chicory, endive, great burdock and yacon provide insights into Asteraceae palaeo-polyploidization history and plant inulin production.</title>
        <authorList>
            <person name="Fan W."/>
            <person name="Wang S."/>
            <person name="Wang H."/>
            <person name="Wang A."/>
            <person name="Jiang F."/>
            <person name="Liu H."/>
            <person name="Zhao H."/>
            <person name="Xu D."/>
            <person name="Zhang Y."/>
        </authorList>
    </citation>
    <scope>NUCLEOTIDE SEQUENCE [LARGE SCALE GENOMIC DNA]</scope>
    <source>
        <strain evidence="2">cv. Punajuju</strain>
    </source>
</reference>
<organism evidence="1 2">
    <name type="scientific">Cichorium intybus</name>
    <name type="common">Chicory</name>
    <dbReference type="NCBI Taxonomy" id="13427"/>
    <lineage>
        <taxon>Eukaryota</taxon>
        <taxon>Viridiplantae</taxon>
        <taxon>Streptophyta</taxon>
        <taxon>Embryophyta</taxon>
        <taxon>Tracheophyta</taxon>
        <taxon>Spermatophyta</taxon>
        <taxon>Magnoliopsida</taxon>
        <taxon>eudicotyledons</taxon>
        <taxon>Gunneridae</taxon>
        <taxon>Pentapetalae</taxon>
        <taxon>asterids</taxon>
        <taxon>campanulids</taxon>
        <taxon>Asterales</taxon>
        <taxon>Asteraceae</taxon>
        <taxon>Cichorioideae</taxon>
        <taxon>Cichorieae</taxon>
        <taxon>Cichoriinae</taxon>
        <taxon>Cichorium</taxon>
    </lineage>
</organism>
<comment type="caution">
    <text evidence="1">The sequence shown here is derived from an EMBL/GenBank/DDBJ whole genome shotgun (WGS) entry which is preliminary data.</text>
</comment>
<name>A0ACB9BK78_CICIN</name>
<proteinExistence type="predicted"/>